<comment type="cofactor">
    <cofactor evidence="1 10">
        <name>FAD</name>
        <dbReference type="ChEBI" id="CHEBI:57692"/>
    </cofactor>
</comment>
<dbReference type="InterPro" id="IPR009075">
    <property type="entry name" value="AcylCo_DH/oxidase_C"/>
</dbReference>
<evidence type="ECO:0000256" key="9">
    <source>
        <dbReference type="ARBA" id="ARBA00069043"/>
    </source>
</evidence>
<dbReference type="Gene3D" id="2.40.110.10">
    <property type="entry name" value="Butyryl-CoA Dehydrogenase, subunit A, domain 2"/>
    <property type="match status" value="1"/>
</dbReference>
<dbReference type="OrthoDB" id="9807883at2"/>
<dbReference type="EC" id="1.3.99.41" evidence="8"/>
<reference evidence="15 16" key="1">
    <citation type="submission" date="2016-02" db="EMBL/GenBank/DDBJ databases">
        <authorList>
            <person name="Wen L."/>
            <person name="He K."/>
            <person name="Yang H."/>
        </authorList>
    </citation>
    <scope>NUCLEOTIDE SEQUENCE [LARGE SCALE GENOMIC DNA]</scope>
    <source>
        <strain evidence="15 16">CD09_2</strain>
    </source>
</reference>
<feature type="domain" description="Acetyl-CoA dehydrogenase-like C-terminal" evidence="14">
    <location>
        <begin position="466"/>
        <end position="586"/>
    </location>
</feature>
<dbReference type="RefSeq" id="WP_063976366.1">
    <property type="nucleotide sequence ID" value="NZ_LSTR01000028.1"/>
</dbReference>
<evidence type="ECO:0000259" key="11">
    <source>
        <dbReference type="Pfam" id="PF00441"/>
    </source>
</evidence>
<keyword evidence="5 10" id="KW-0560">Oxidoreductase</keyword>
<evidence type="ECO:0000259" key="14">
    <source>
        <dbReference type="Pfam" id="PF12806"/>
    </source>
</evidence>
<dbReference type="Pfam" id="PF02770">
    <property type="entry name" value="Acyl-CoA_dh_M"/>
    <property type="match status" value="1"/>
</dbReference>
<dbReference type="Proteomes" id="UP000077262">
    <property type="component" value="Unassembled WGS sequence"/>
</dbReference>
<proteinExistence type="inferred from homology"/>
<dbReference type="Gene3D" id="1.20.140.10">
    <property type="entry name" value="Butyryl-CoA Dehydrogenase, subunit A, domain 3"/>
    <property type="match status" value="1"/>
</dbReference>
<dbReference type="PANTHER" id="PTHR42803">
    <property type="entry name" value="ACYL-COA DEHYDROGENASE"/>
    <property type="match status" value="1"/>
</dbReference>
<dbReference type="Gene3D" id="1.10.540.10">
    <property type="entry name" value="Acyl-CoA dehydrogenase/oxidase, N-terminal domain"/>
    <property type="match status" value="1"/>
</dbReference>
<dbReference type="AlphaFoldDB" id="A0A177JV64"/>
<feature type="domain" description="Acyl-CoA dehydrogenase/oxidase N-terminal" evidence="13">
    <location>
        <begin position="78"/>
        <end position="156"/>
    </location>
</feature>
<evidence type="ECO:0000256" key="8">
    <source>
        <dbReference type="ARBA" id="ARBA00066694"/>
    </source>
</evidence>
<evidence type="ECO:0000259" key="13">
    <source>
        <dbReference type="Pfam" id="PF02771"/>
    </source>
</evidence>
<dbReference type="Pfam" id="PF00441">
    <property type="entry name" value="Acyl-CoA_dh_1"/>
    <property type="match status" value="1"/>
</dbReference>
<dbReference type="InterPro" id="IPR037069">
    <property type="entry name" value="AcylCoA_DH/ox_N_sf"/>
</dbReference>
<evidence type="ECO:0000256" key="7">
    <source>
        <dbReference type="ARBA" id="ARBA00058683"/>
    </source>
</evidence>
<organism evidence="15 16">
    <name type="scientific">Sphingobium yanoikuyae</name>
    <name type="common">Sphingomonas yanoikuyae</name>
    <dbReference type="NCBI Taxonomy" id="13690"/>
    <lineage>
        <taxon>Bacteria</taxon>
        <taxon>Pseudomonadati</taxon>
        <taxon>Pseudomonadota</taxon>
        <taxon>Alphaproteobacteria</taxon>
        <taxon>Sphingomonadales</taxon>
        <taxon>Sphingomonadaceae</taxon>
        <taxon>Sphingobium</taxon>
    </lineage>
</organism>
<accession>A0A177JV64</accession>
<dbReference type="InterPro" id="IPR009100">
    <property type="entry name" value="AcylCoA_DH/oxidase_NM_dom_sf"/>
</dbReference>
<comment type="caution">
    <text evidence="15">The sequence shown here is derived from an EMBL/GenBank/DDBJ whole genome shotgun (WGS) entry which is preliminary data.</text>
</comment>
<dbReference type="SUPFAM" id="SSF47203">
    <property type="entry name" value="Acyl-CoA dehydrogenase C-terminal domain-like"/>
    <property type="match status" value="1"/>
</dbReference>
<evidence type="ECO:0000256" key="2">
    <source>
        <dbReference type="ARBA" id="ARBA00009347"/>
    </source>
</evidence>
<dbReference type="InterPro" id="IPR052166">
    <property type="entry name" value="Diverse_Acyl-CoA_DH"/>
</dbReference>
<dbReference type="InterPro" id="IPR046373">
    <property type="entry name" value="Acyl-CoA_Oxase/DH_mid-dom_sf"/>
</dbReference>
<dbReference type="GO" id="GO:0016627">
    <property type="term" value="F:oxidoreductase activity, acting on the CH-CH group of donors"/>
    <property type="evidence" value="ECO:0007669"/>
    <property type="project" value="InterPro"/>
</dbReference>
<comment type="catalytic activity">
    <reaction evidence="6">
        <text>3-(methylsulfanyl)propanoyl-CoA + oxidized [electron-transfer flavoprotein] + H(+) = 3-(methylsulfanyl)acryloyl-CoA + reduced [electron-transfer flavoprotein]</text>
        <dbReference type="Rhea" id="RHEA:52612"/>
        <dbReference type="Rhea" id="RHEA-COMP:10685"/>
        <dbReference type="Rhea" id="RHEA-COMP:10686"/>
        <dbReference type="ChEBI" id="CHEBI:15378"/>
        <dbReference type="ChEBI" id="CHEBI:57692"/>
        <dbReference type="ChEBI" id="CHEBI:58307"/>
        <dbReference type="ChEBI" id="CHEBI:82815"/>
        <dbReference type="ChEBI" id="CHEBI:84994"/>
        <dbReference type="EC" id="1.3.99.41"/>
    </reaction>
    <physiologicalReaction direction="left-to-right" evidence="6">
        <dbReference type="Rhea" id="RHEA:52613"/>
    </physiologicalReaction>
</comment>
<comment type="function">
    <text evidence="7">Involved in the assimilation of dimethylsulphoniopropionate (DMSP), an important compound in the fixation of carbon in marine phytoplankton, by mediating the conversion of 3-(methylthio)propanoyl-CoA (MMPA-CoA) to 3-(methylthio)acryloyl-CoA (MTA-CoA).</text>
</comment>
<dbReference type="PANTHER" id="PTHR42803:SF1">
    <property type="entry name" value="BROAD-SPECIFICITY LINEAR ACYL-COA DEHYDROGENASE FADE5"/>
    <property type="match status" value="1"/>
</dbReference>
<gene>
    <name evidence="15" type="ORF">AX777_20560</name>
</gene>
<protein>
    <recommendedName>
        <fullName evidence="9">3-methylmercaptopropionyl-CoA dehydrogenase</fullName>
        <ecNumber evidence="8">1.3.99.41</ecNumber>
    </recommendedName>
</protein>
<keyword evidence="3 10" id="KW-0285">Flavoprotein</keyword>
<name>A0A177JV64_SPHYA</name>
<comment type="similarity">
    <text evidence="2 10">Belongs to the acyl-CoA dehydrogenase family.</text>
</comment>
<evidence type="ECO:0000259" key="12">
    <source>
        <dbReference type="Pfam" id="PF02770"/>
    </source>
</evidence>
<feature type="domain" description="Acyl-CoA oxidase/dehydrogenase middle" evidence="12">
    <location>
        <begin position="161"/>
        <end position="269"/>
    </location>
</feature>
<evidence type="ECO:0000256" key="3">
    <source>
        <dbReference type="ARBA" id="ARBA00022630"/>
    </source>
</evidence>
<dbReference type="InterPro" id="IPR036250">
    <property type="entry name" value="AcylCo_DH-like_C"/>
</dbReference>
<evidence type="ECO:0000313" key="15">
    <source>
        <dbReference type="EMBL" id="OAH44666.1"/>
    </source>
</evidence>
<dbReference type="Pfam" id="PF12806">
    <property type="entry name" value="Acyl-CoA_dh_C"/>
    <property type="match status" value="1"/>
</dbReference>
<evidence type="ECO:0000256" key="5">
    <source>
        <dbReference type="ARBA" id="ARBA00023002"/>
    </source>
</evidence>
<dbReference type="InterPro" id="IPR025878">
    <property type="entry name" value="Acyl-CoA_dh-like_C_dom"/>
</dbReference>
<sequence>MAQYDLPSADFAFAWDALRLGDIASLPGFEDATEELVGQVIEQAGRFATGILLPLNRGADEEGAQLRDGSVAAPPGFREAYRLFCDGGWPGLTGTRDHGGQGLPAYLEYIVTEILASASMAFMQYTALTHGATMVLANHATAELQQVYLPRLISGDWAGTMCLTEPQAGTDLGLIRTRATPRDDGRHAIEGTKIFITAGEHDLTANIVHLVLARLPDAPPGIAGISLFLVPKYLPDDAGNPAQRNAVHCSSIEHKMGMKGAPACVMNFDGAEGWLIGEPHKGLRAMFTMMNTERLLLSAQGPAAAEVAYQSARTYAEGRAQGRALTGARDPGSLADPLIVHPDVRRMLLTMKAHAEGNRLLALWVMKHVDLASHHPDAATRADADALVALMTPIVKVWLSENGFEAANLGVQTLGGHGYIREWGLEQLVRDVRVVQIYEGANGVQALDLVARKLPMENGALLRHLTDPIEAFLAENARDDTLVEFLLPLSESLARLRRATAAMAELAGDDRDELGAASTDYLKIAGYAAQTYVWAVAAKASTARLDANPAFHAAKLNTARFFMARILPFAEAHLAALRSGGRTMAAV</sequence>
<dbReference type="FunFam" id="2.40.110.10:FF:000031">
    <property type="entry name" value="Acyl-CoA dehydrogenase, putative"/>
    <property type="match status" value="1"/>
</dbReference>
<evidence type="ECO:0000256" key="1">
    <source>
        <dbReference type="ARBA" id="ARBA00001974"/>
    </source>
</evidence>
<dbReference type="SUPFAM" id="SSF56645">
    <property type="entry name" value="Acyl-CoA dehydrogenase NM domain-like"/>
    <property type="match status" value="1"/>
</dbReference>
<keyword evidence="4 10" id="KW-0274">FAD</keyword>
<dbReference type="GO" id="GO:0050660">
    <property type="term" value="F:flavin adenine dinucleotide binding"/>
    <property type="evidence" value="ECO:0007669"/>
    <property type="project" value="InterPro"/>
</dbReference>
<evidence type="ECO:0000256" key="4">
    <source>
        <dbReference type="ARBA" id="ARBA00022827"/>
    </source>
</evidence>
<feature type="domain" description="Acyl-CoA dehydrogenase/oxidase C-terminal" evidence="11">
    <location>
        <begin position="281"/>
        <end position="452"/>
    </location>
</feature>
<dbReference type="InterPro" id="IPR013786">
    <property type="entry name" value="AcylCoA_DH/ox_N"/>
</dbReference>
<dbReference type="EMBL" id="LSTR01000028">
    <property type="protein sequence ID" value="OAH44666.1"/>
    <property type="molecule type" value="Genomic_DNA"/>
</dbReference>
<dbReference type="InterPro" id="IPR006091">
    <property type="entry name" value="Acyl-CoA_Oxase/DH_mid-dom"/>
</dbReference>
<evidence type="ECO:0000313" key="16">
    <source>
        <dbReference type="Proteomes" id="UP000077262"/>
    </source>
</evidence>
<evidence type="ECO:0000256" key="10">
    <source>
        <dbReference type="RuleBase" id="RU362125"/>
    </source>
</evidence>
<dbReference type="Pfam" id="PF02771">
    <property type="entry name" value="Acyl-CoA_dh_N"/>
    <property type="match status" value="1"/>
</dbReference>
<evidence type="ECO:0000256" key="6">
    <source>
        <dbReference type="ARBA" id="ARBA00051388"/>
    </source>
</evidence>